<protein>
    <submittedName>
        <fullName evidence="2">GrpB family protein</fullName>
    </submittedName>
</protein>
<reference evidence="3" key="1">
    <citation type="journal article" date="2019" name="Int. J. Syst. Evol. Microbiol.">
        <title>The Global Catalogue of Microorganisms (GCM) 10K type strain sequencing project: providing services to taxonomists for standard genome sequencing and annotation.</title>
        <authorList>
            <consortium name="The Broad Institute Genomics Platform"/>
            <consortium name="The Broad Institute Genome Sequencing Center for Infectious Disease"/>
            <person name="Wu L."/>
            <person name="Ma J."/>
        </authorList>
    </citation>
    <scope>NUCLEOTIDE SEQUENCE [LARGE SCALE GENOMIC DNA]</scope>
    <source>
        <strain evidence="3">TBRC 1276</strain>
    </source>
</reference>
<dbReference type="PANTHER" id="PTHR34822:SF1">
    <property type="entry name" value="GRPB FAMILY PROTEIN"/>
    <property type="match status" value="1"/>
</dbReference>
<gene>
    <name evidence="2" type="ORF">ACFOY2_47750</name>
</gene>
<dbReference type="SUPFAM" id="SSF81301">
    <property type="entry name" value="Nucleotidyltransferase"/>
    <property type="match status" value="1"/>
</dbReference>
<comment type="caution">
    <text evidence="2">The sequence shown here is derived from an EMBL/GenBank/DDBJ whole genome shotgun (WGS) entry which is preliminary data.</text>
</comment>
<keyword evidence="3" id="KW-1185">Reference proteome</keyword>
<feature type="region of interest" description="Disordered" evidence="1">
    <location>
        <begin position="1"/>
        <end position="22"/>
    </location>
</feature>
<name>A0ABV8GQ25_9ACTN</name>
<dbReference type="InterPro" id="IPR043519">
    <property type="entry name" value="NT_sf"/>
</dbReference>
<dbReference type="Gene3D" id="3.30.460.10">
    <property type="entry name" value="Beta Polymerase, domain 2"/>
    <property type="match status" value="1"/>
</dbReference>
<sequence>MTGRGSTAGRGRAQPQFEHNGAHERLVHWADNAELTKRYFREVPGARRTHVHVREHGSFSQQVPLLTRDYLRAHPDVAAEFAEVKRRCAREFRDERQKYVAAKEPYVWDILRRADAWAQRVGWRPGPSDA</sequence>
<evidence type="ECO:0000256" key="1">
    <source>
        <dbReference type="SAM" id="MobiDB-lite"/>
    </source>
</evidence>
<dbReference type="EMBL" id="JBHSBI010000039">
    <property type="protein sequence ID" value="MFC4014981.1"/>
    <property type="molecule type" value="Genomic_DNA"/>
</dbReference>
<proteinExistence type="predicted"/>
<organism evidence="2 3">
    <name type="scientific">Nonomuraea purpurea</name>
    <dbReference type="NCBI Taxonomy" id="1849276"/>
    <lineage>
        <taxon>Bacteria</taxon>
        <taxon>Bacillati</taxon>
        <taxon>Actinomycetota</taxon>
        <taxon>Actinomycetes</taxon>
        <taxon>Streptosporangiales</taxon>
        <taxon>Streptosporangiaceae</taxon>
        <taxon>Nonomuraea</taxon>
    </lineage>
</organism>
<dbReference type="Pfam" id="PF04229">
    <property type="entry name" value="GrpB"/>
    <property type="match status" value="1"/>
</dbReference>
<dbReference type="InterPro" id="IPR007344">
    <property type="entry name" value="GrpB/CoaE"/>
</dbReference>
<dbReference type="PANTHER" id="PTHR34822">
    <property type="entry name" value="GRPB DOMAIN PROTEIN (AFU_ORTHOLOGUE AFUA_1G01530)"/>
    <property type="match status" value="1"/>
</dbReference>
<evidence type="ECO:0000313" key="3">
    <source>
        <dbReference type="Proteomes" id="UP001595851"/>
    </source>
</evidence>
<feature type="compositionally biased region" description="Low complexity" evidence="1">
    <location>
        <begin position="1"/>
        <end position="13"/>
    </location>
</feature>
<dbReference type="RefSeq" id="WP_379534872.1">
    <property type="nucleotide sequence ID" value="NZ_JBHSBI010000039.1"/>
</dbReference>
<accession>A0ABV8GQ25</accession>
<evidence type="ECO:0000313" key="2">
    <source>
        <dbReference type="EMBL" id="MFC4014981.1"/>
    </source>
</evidence>
<dbReference type="Proteomes" id="UP001595851">
    <property type="component" value="Unassembled WGS sequence"/>
</dbReference>